<dbReference type="InterPro" id="IPR029010">
    <property type="entry name" value="ThuA-like"/>
</dbReference>
<evidence type="ECO:0000259" key="1">
    <source>
        <dbReference type="Pfam" id="PF06283"/>
    </source>
</evidence>
<dbReference type="AlphaFoldDB" id="A0A917W4E2"/>
<dbReference type="RefSeq" id="WP_188895870.1">
    <property type="nucleotide sequence ID" value="NZ_BMMZ01000006.1"/>
</dbReference>
<sequence>MSNETIRVRVWSEHTAPRAVFPDDINGAVAAALLQDPRLEVSTAELVDPDDGLSAADLEQTDVLVWWGHLLHRRVSDAAVERIVARVREAGMGFVALHSAHMSKPYTALIEDDGHLGGVDINGGKETITVKAPDHPVARGISDFVIGIEESYDEDAGLGKPDTVVFHSAFDNGHEFRSGVAYSIGAGRAFYFRPGHEEYRTLYQPEVAQIIRNAVYWTAGGN</sequence>
<evidence type="ECO:0000313" key="2">
    <source>
        <dbReference type="EMBL" id="GGL66894.1"/>
    </source>
</evidence>
<keyword evidence="3" id="KW-1185">Reference proteome</keyword>
<name>A0A917W4E2_9ACTN</name>
<dbReference type="InterPro" id="IPR029062">
    <property type="entry name" value="Class_I_gatase-like"/>
</dbReference>
<organism evidence="2 3">
    <name type="scientific">Microlunatus endophyticus</name>
    <dbReference type="NCBI Taxonomy" id="1716077"/>
    <lineage>
        <taxon>Bacteria</taxon>
        <taxon>Bacillati</taxon>
        <taxon>Actinomycetota</taxon>
        <taxon>Actinomycetes</taxon>
        <taxon>Propionibacteriales</taxon>
        <taxon>Propionibacteriaceae</taxon>
        <taxon>Microlunatus</taxon>
    </lineage>
</organism>
<dbReference type="SUPFAM" id="SSF52317">
    <property type="entry name" value="Class I glutamine amidotransferase-like"/>
    <property type="match status" value="1"/>
</dbReference>
<gene>
    <name evidence="2" type="ORF">GCM10011575_26740</name>
</gene>
<protein>
    <submittedName>
        <fullName evidence="2">Trehalose utilization protein ThuA</fullName>
    </submittedName>
</protein>
<dbReference type="Proteomes" id="UP000613840">
    <property type="component" value="Unassembled WGS sequence"/>
</dbReference>
<reference evidence="2" key="2">
    <citation type="submission" date="2020-09" db="EMBL/GenBank/DDBJ databases">
        <authorList>
            <person name="Sun Q."/>
            <person name="Zhou Y."/>
        </authorList>
    </citation>
    <scope>NUCLEOTIDE SEQUENCE</scope>
    <source>
        <strain evidence="2">CGMCC 4.7306</strain>
    </source>
</reference>
<dbReference type="EMBL" id="BMMZ01000006">
    <property type="protein sequence ID" value="GGL66894.1"/>
    <property type="molecule type" value="Genomic_DNA"/>
</dbReference>
<reference evidence="2" key="1">
    <citation type="journal article" date="2014" name="Int. J. Syst. Evol. Microbiol.">
        <title>Complete genome sequence of Corynebacterium casei LMG S-19264T (=DSM 44701T), isolated from a smear-ripened cheese.</title>
        <authorList>
            <consortium name="US DOE Joint Genome Institute (JGI-PGF)"/>
            <person name="Walter F."/>
            <person name="Albersmeier A."/>
            <person name="Kalinowski J."/>
            <person name="Ruckert C."/>
        </authorList>
    </citation>
    <scope>NUCLEOTIDE SEQUENCE</scope>
    <source>
        <strain evidence="2">CGMCC 4.7306</strain>
    </source>
</reference>
<evidence type="ECO:0000313" key="3">
    <source>
        <dbReference type="Proteomes" id="UP000613840"/>
    </source>
</evidence>
<comment type="caution">
    <text evidence="2">The sequence shown here is derived from an EMBL/GenBank/DDBJ whole genome shotgun (WGS) entry which is preliminary data.</text>
</comment>
<proteinExistence type="predicted"/>
<dbReference type="Gene3D" id="3.40.50.880">
    <property type="match status" value="1"/>
</dbReference>
<dbReference type="Pfam" id="PF06283">
    <property type="entry name" value="ThuA"/>
    <property type="match status" value="1"/>
</dbReference>
<feature type="domain" description="ThuA-like" evidence="1">
    <location>
        <begin position="8"/>
        <end position="218"/>
    </location>
</feature>
<accession>A0A917W4E2</accession>